<dbReference type="AlphaFoldDB" id="A0A4Q9PNN5"/>
<sequence>MTDVLRRLNITLTPPVRTDGLPTIGSPSLDEVPHTCHAYTELSPLIVVAETSLPSLLMTPCTASYLRHVCDAAKKPKISRGWCIMVHSVRLYRSPPSLTSKVDLMSMSGPRRLRHAVQASRQHVTLRPYAFYTTCSTERSSIKHPLWLLGRRRV</sequence>
<name>A0A4Q9PNN5_9APHY</name>
<dbReference type="EMBL" id="ML145161">
    <property type="protein sequence ID" value="TBU55890.1"/>
    <property type="molecule type" value="Genomic_DNA"/>
</dbReference>
<dbReference type="Proteomes" id="UP000292082">
    <property type="component" value="Unassembled WGS sequence"/>
</dbReference>
<reference evidence="1 2" key="1">
    <citation type="submission" date="2019-01" db="EMBL/GenBank/DDBJ databases">
        <title>Draft genome sequences of three monokaryotic isolates of the white-rot basidiomycete fungus Dichomitus squalens.</title>
        <authorList>
            <consortium name="DOE Joint Genome Institute"/>
            <person name="Lopez S.C."/>
            <person name="Andreopoulos B."/>
            <person name="Pangilinan J."/>
            <person name="Lipzen A."/>
            <person name="Riley R."/>
            <person name="Ahrendt S."/>
            <person name="Ng V."/>
            <person name="Barry K."/>
            <person name="Daum C."/>
            <person name="Grigoriev I.V."/>
            <person name="Hilden K.S."/>
            <person name="Makela M.R."/>
            <person name="de Vries R.P."/>
        </authorList>
    </citation>
    <scope>NUCLEOTIDE SEQUENCE [LARGE SCALE GENOMIC DNA]</scope>
    <source>
        <strain evidence="1 2">CBS 464.89</strain>
    </source>
</reference>
<organism evidence="1 2">
    <name type="scientific">Dichomitus squalens</name>
    <dbReference type="NCBI Taxonomy" id="114155"/>
    <lineage>
        <taxon>Eukaryota</taxon>
        <taxon>Fungi</taxon>
        <taxon>Dikarya</taxon>
        <taxon>Basidiomycota</taxon>
        <taxon>Agaricomycotina</taxon>
        <taxon>Agaricomycetes</taxon>
        <taxon>Polyporales</taxon>
        <taxon>Polyporaceae</taxon>
        <taxon>Dichomitus</taxon>
    </lineage>
</organism>
<protein>
    <submittedName>
        <fullName evidence="1">Uncharacterized protein</fullName>
    </submittedName>
</protein>
<gene>
    <name evidence="1" type="ORF">BD310DRAFT_651847</name>
</gene>
<accession>A0A4Q9PNN5</accession>
<evidence type="ECO:0000313" key="1">
    <source>
        <dbReference type="EMBL" id="TBU55890.1"/>
    </source>
</evidence>
<proteinExistence type="predicted"/>
<evidence type="ECO:0000313" key="2">
    <source>
        <dbReference type="Proteomes" id="UP000292082"/>
    </source>
</evidence>
<keyword evidence="2" id="KW-1185">Reference proteome</keyword>